<reference evidence="1 2" key="1">
    <citation type="submission" date="2023-03" db="EMBL/GenBank/DDBJ databases">
        <title>High recombination rates correlate with genetic variation in Cardiocondyla obscurior ants.</title>
        <authorList>
            <person name="Errbii M."/>
        </authorList>
    </citation>
    <scope>NUCLEOTIDE SEQUENCE [LARGE SCALE GENOMIC DNA]</scope>
    <source>
        <strain evidence="1">Alpha-2009</strain>
        <tissue evidence="1">Whole body</tissue>
    </source>
</reference>
<accession>A0AAW2GBK6</accession>
<dbReference type="EMBL" id="JADYXP020000005">
    <property type="protein sequence ID" value="KAL0124712.1"/>
    <property type="molecule type" value="Genomic_DNA"/>
</dbReference>
<sequence>MPPAGISYSLRTRLCNGPYNRQGRLPTCHITLYFNLWKSSYSSFSYLLSPRFIETETSVAESLCSYVYEYLRSSIPYYLAERVNSRGRVSLTSASISTMLETTEVVARASRKLIIADSTRLLNHLCYSTFYYAPSST</sequence>
<keyword evidence="2" id="KW-1185">Reference proteome</keyword>
<name>A0AAW2GBK6_9HYME</name>
<evidence type="ECO:0000313" key="1">
    <source>
        <dbReference type="EMBL" id="KAL0124712.1"/>
    </source>
</evidence>
<dbReference type="AlphaFoldDB" id="A0AAW2GBK6"/>
<protein>
    <submittedName>
        <fullName evidence="1">Uncharacterized protein</fullName>
    </submittedName>
</protein>
<comment type="caution">
    <text evidence="1">The sequence shown here is derived from an EMBL/GenBank/DDBJ whole genome shotgun (WGS) entry which is preliminary data.</text>
</comment>
<gene>
    <name evidence="1" type="ORF">PUN28_006519</name>
</gene>
<evidence type="ECO:0000313" key="2">
    <source>
        <dbReference type="Proteomes" id="UP001430953"/>
    </source>
</evidence>
<proteinExistence type="predicted"/>
<organism evidence="1 2">
    <name type="scientific">Cardiocondyla obscurior</name>
    <dbReference type="NCBI Taxonomy" id="286306"/>
    <lineage>
        <taxon>Eukaryota</taxon>
        <taxon>Metazoa</taxon>
        <taxon>Ecdysozoa</taxon>
        <taxon>Arthropoda</taxon>
        <taxon>Hexapoda</taxon>
        <taxon>Insecta</taxon>
        <taxon>Pterygota</taxon>
        <taxon>Neoptera</taxon>
        <taxon>Endopterygota</taxon>
        <taxon>Hymenoptera</taxon>
        <taxon>Apocrita</taxon>
        <taxon>Aculeata</taxon>
        <taxon>Formicoidea</taxon>
        <taxon>Formicidae</taxon>
        <taxon>Myrmicinae</taxon>
        <taxon>Cardiocondyla</taxon>
    </lineage>
</organism>
<dbReference type="Proteomes" id="UP001430953">
    <property type="component" value="Unassembled WGS sequence"/>
</dbReference>